<dbReference type="AlphaFoldDB" id="X1QLP2"/>
<protein>
    <recommendedName>
        <fullName evidence="1">YdbS-like PH domain-containing protein</fullName>
    </recommendedName>
</protein>
<dbReference type="EMBL" id="BARV01024095">
    <property type="protein sequence ID" value="GAI44189.1"/>
    <property type="molecule type" value="Genomic_DNA"/>
</dbReference>
<name>X1QLP2_9ZZZZ</name>
<reference evidence="2" key="1">
    <citation type="journal article" date="2014" name="Front. Microbiol.">
        <title>High frequency of phylogenetically diverse reductive dehalogenase-homologous genes in deep subseafloor sedimentary metagenomes.</title>
        <authorList>
            <person name="Kawai M."/>
            <person name="Futagami T."/>
            <person name="Toyoda A."/>
            <person name="Takaki Y."/>
            <person name="Nishi S."/>
            <person name="Hori S."/>
            <person name="Arai W."/>
            <person name="Tsubouchi T."/>
            <person name="Morono Y."/>
            <person name="Uchiyama I."/>
            <person name="Ito T."/>
            <person name="Fujiyama A."/>
            <person name="Inagaki F."/>
            <person name="Takami H."/>
        </authorList>
    </citation>
    <scope>NUCLEOTIDE SEQUENCE</scope>
    <source>
        <strain evidence="2">Expedition CK06-06</strain>
    </source>
</reference>
<comment type="caution">
    <text evidence="2">The sequence shown here is derived from an EMBL/GenBank/DDBJ whole genome shotgun (WGS) entry which is preliminary data.</text>
</comment>
<accession>X1QLP2</accession>
<sequence>MILPAALIVAGLIIALIGYLKWRSVVYALTTSRILVLRGILSKDLFENRLSKVQDIRMKISLRQRVYNCGDIFLTTAGTSGVECVWRDIPDPRKRQALLRTLLAR</sequence>
<dbReference type="PANTHER" id="PTHR37938:SF1">
    <property type="entry name" value="BLL0215 PROTEIN"/>
    <property type="match status" value="1"/>
</dbReference>
<organism evidence="2">
    <name type="scientific">marine sediment metagenome</name>
    <dbReference type="NCBI Taxonomy" id="412755"/>
    <lineage>
        <taxon>unclassified sequences</taxon>
        <taxon>metagenomes</taxon>
        <taxon>ecological metagenomes</taxon>
    </lineage>
</organism>
<feature type="domain" description="YdbS-like PH" evidence="1">
    <location>
        <begin position="22"/>
        <end position="94"/>
    </location>
</feature>
<gene>
    <name evidence="2" type="ORF">S06H3_39391</name>
</gene>
<dbReference type="Pfam" id="PF03703">
    <property type="entry name" value="bPH_2"/>
    <property type="match status" value="1"/>
</dbReference>
<dbReference type="PANTHER" id="PTHR37938">
    <property type="entry name" value="BLL0215 PROTEIN"/>
    <property type="match status" value="1"/>
</dbReference>
<evidence type="ECO:0000313" key="2">
    <source>
        <dbReference type="EMBL" id="GAI44189.1"/>
    </source>
</evidence>
<evidence type="ECO:0000259" key="1">
    <source>
        <dbReference type="Pfam" id="PF03703"/>
    </source>
</evidence>
<proteinExistence type="predicted"/>
<dbReference type="InterPro" id="IPR005182">
    <property type="entry name" value="YdbS-like_PH"/>
</dbReference>